<proteinExistence type="predicted"/>
<dbReference type="Gene3D" id="3.30.530.20">
    <property type="match status" value="1"/>
</dbReference>
<dbReference type="EMBL" id="CP049057">
    <property type="protein sequence ID" value="QIE59640.1"/>
    <property type="molecule type" value="Genomic_DNA"/>
</dbReference>
<dbReference type="AlphaFoldDB" id="A0A6G6GMC3"/>
<dbReference type="KEGG" id="mgel:G5B37_08705"/>
<accession>A0A6G6GMC3</accession>
<name>A0A6G6GMC3_9FLAO</name>
<sequence>MKISGAITVNSTQEKVAHFFADPQYLKYYQDGFIRKERVSGTVGQEGAIAMLYYQNGRHTIDLEETITKNELPNLFEAKYHHKHMDNTMKCRFVAINDHQTRYEYEYLYTRMTLMPKIMSWINPGMFSKPPKKWLQQFKEFVEKQ</sequence>
<protein>
    <submittedName>
        <fullName evidence="1">SRPBCC family protein</fullName>
    </submittedName>
</protein>
<gene>
    <name evidence="1" type="ORF">G5B37_08705</name>
</gene>
<dbReference type="RefSeq" id="WP_164679653.1">
    <property type="nucleotide sequence ID" value="NZ_CP049057.1"/>
</dbReference>
<dbReference type="Proteomes" id="UP000505306">
    <property type="component" value="Chromosome"/>
</dbReference>
<keyword evidence="2" id="KW-1185">Reference proteome</keyword>
<organism evidence="1 2">
    <name type="scientific">Rasiella rasia</name>
    <dbReference type="NCBI Taxonomy" id="2744027"/>
    <lineage>
        <taxon>Bacteria</taxon>
        <taxon>Pseudomonadati</taxon>
        <taxon>Bacteroidota</taxon>
        <taxon>Flavobacteriia</taxon>
        <taxon>Flavobacteriales</taxon>
        <taxon>Flavobacteriaceae</taxon>
        <taxon>Rasiella</taxon>
    </lineage>
</organism>
<evidence type="ECO:0000313" key="2">
    <source>
        <dbReference type="Proteomes" id="UP000505306"/>
    </source>
</evidence>
<dbReference type="InterPro" id="IPR023393">
    <property type="entry name" value="START-like_dom_sf"/>
</dbReference>
<dbReference type="CDD" id="cd07812">
    <property type="entry name" value="SRPBCC"/>
    <property type="match status" value="1"/>
</dbReference>
<evidence type="ECO:0000313" key="1">
    <source>
        <dbReference type="EMBL" id="QIE59640.1"/>
    </source>
</evidence>
<dbReference type="SUPFAM" id="SSF55961">
    <property type="entry name" value="Bet v1-like"/>
    <property type="match status" value="1"/>
</dbReference>
<reference evidence="1 2" key="1">
    <citation type="submission" date="2020-02" db="EMBL/GenBank/DDBJ databases">
        <title>Complete genome sequence of Flavobacteriaceae bacterium.</title>
        <authorList>
            <person name="Kim S.-J."/>
            <person name="Kim Y.-S."/>
            <person name="Kim K.-H."/>
        </authorList>
    </citation>
    <scope>NUCLEOTIDE SEQUENCE [LARGE SCALE GENOMIC DNA]</scope>
    <source>
        <strain evidence="1 2">RR4-40</strain>
    </source>
</reference>